<protein>
    <submittedName>
        <fullName evidence="1">Cysteine-rich CWC family protein</fullName>
    </submittedName>
</protein>
<dbReference type="InterPro" id="IPR032720">
    <property type="entry name" value="Cys_rich_CWC"/>
</dbReference>
<keyword evidence="2" id="KW-1185">Reference proteome</keyword>
<gene>
    <name evidence="1" type="ORF">HNE05_04060</name>
</gene>
<dbReference type="KEGG" id="pcam:HNE05_04060"/>
<dbReference type="Proteomes" id="UP000501379">
    <property type="component" value="Chromosome"/>
</dbReference>
<accession>A0A6M8FZI5</accession>
<dbReference type="RefSeq" id="WP_173204504.1">
    <property type="nucleotide sequence ID" value="NZ_CP053697.2"/>
</dbReference>
<sequence>MTDTSRCPRCGQLNRCAQAGQSEAVEDCWCFHTAVDPTVLDSLPAAQRNQACLCPRCAQGLPAEPKQAD</sequence>
<dbReference type="Pfam" id="PF14375">
    <property type="entry name" value="Cys_rich_CWC"/>
    <property type="match status" value="1"/>
</dbReference>
<name>A0A6M8FZI5_9GAMM</name>
<organism evidence="1 2">
    <name type="scientific">Aquipseudomonas campi</name>
    <dbReference type="NCBI Taxonomy" id="2731681"/>
    <lineage>
        <taxon>Bacteria</taxon>
        <taxon>Pseudomonadati</taxon>
        <taxon>Pseudomonadota</taxon>
        <taxon>Gammaproteobacteria</taxon>
        <taxon>Pseudomonadales</taxon>
        <taxon>Pseudomonadaceae</taxon>
        <taxon>Aquipseudomonas</taxon>
    </lineage>
</organism>
<reference evidence="1" key="1">
    <citation type="submission" date="2020-07" db="EMBL/GenBank/DDBJ databases">
        <title>Nitrate ammonifying Pseudomonas campi sp. nov. isolated from German agricultural grassland.</title>
        <authorList>
            <person name="Timsy T."/>
            <person name="Ulrich A."/>
            <person name="Spanner T."/>
            <person name="Foesel B."/>
            <person name="Kolb S."/>
            <person name="Horn M.A."/>
            <person name="Behrendt U."/>
        </authorList>
    </citation>
    <scope>NUCLEOTIDE SEQUENCE</scope>
    <source>
        <strain evidence="1">S1-A32-2</strain>
    </source>
</reference>
<evidence type="ECO:0000313" key="2">
    <source>
        <dbReference type="Proteomes" id="UP000501379"/>
    </source>
</evidence>
<proteinExistence type="predicted"/>
<evidence type="ECO:0000313" key="1">
    <source>
        <dbReference type="EMBL" id="QKE62565.1"/>
    </source>
</evidence>
<dbReference type="AlphaFoldDB" id="A0A6M8FZI5"/>
<dbReference type="EMBL" id="CP053697">
    <property type="protein sequence ID" value="QKE62565.1"/>
    <property type="molecule type" value="Genomic_DNA"/>
</dbReference>